<evidence type="ECO:0000313" key="2">
    <source>
        <dbReference type="EMBL" id="GAA3063361.1"/>
    </source>
</evidence>
<reference evidence="3" key="1">
    <citation type="journal article" date="2019" name="Int. J. Syst. Evol. Microbiol.">
        <title>The Global Catalogue of Microorganisms (GCM) 10K type strain sequencing project: providing services to taxonomists for standard genome sequencing and annotation.</title>
        <authorList>
            <consortium name="The Broad Institute Genomics Platform"/>
            <consortium name="The Broad Institute Genome Sequencing Center for Infectious Disease"/>
            <person name="Wu L."/>
            <person name="Ma J."/>
        </authorList>
    </citation>
    <scope>NUCLEOTIDE SEQUENCE [LARGE SCALE GENOMIC DNA]</scope>
    <source>
        <strain evidence="3">JCM 14309</strain>
    </source>
</reference>
<organism evidence="2 3">
    <name type="scientific">Nesterenkonia aethiopica</name>
    <dbReference type="NCBI Taxonomy" id="269144"/>
    <lineage>
        <taxon>Bacteria</taxon>
        <taxon>Bacillati</taxon>
        <taxon>Actinomycetota</taxon>
        <taxon>Actinomycetes</taxon>
        <taxon>Micrococcales</taxon>
        <taxon>Micrococcaceae</taxon>
        <taxon>Nesterenkonia</taxon>
    </lineage>
</organism>
<proteinExistence type="predicted"/>
<protein>
    <recommendedName>
        <fullName evidence="1">DUF4440 domain-containing protein</fullName>
    </recommendedName>
</protein>
<sequence length="121" mass="13315">MLDLSTLLTLEHDGWTALCENRGGAFYGELMTPEGRMVLVNGMVLGRDDVVRSLDAAPAWDTYEISDAELIRLGADCAALVYRARATRPGEPPFIALMSSTYCLIGDHPRLALYQQTTITH</sequence>
<name>A0ABP6M010_9MICC</name>
<dbReference type="Proteomes" id="UP001500236">
    <property type="component" value="Unassembled WGS sequence"/>
</dbReference>
<dbReference type="EMBL" id="BAAAVT010000008">
    <property type="protein sequence ID" value="GAA3063361.1"/>
    <property type="molecule type" value="Genomic_DNA"/>
</dbReference>
<dbReference type="RefSeq" id="WP_344682357.1">
    <property type="nucleotide sequence ID" value="NZ_BAAAVT010000008.1"/>
</dbReference>
<dbReference type="SUPFAM" id="SSF54427">
    <property type="entry name" value="NTF2-like"/>
    <property type="match status" value="1"/>
</dbReference>
<dbReference type="Pfam" id="PF14534">
    <property type="entry name" value="DUF4440"/>
    <property type="match status" value="1"/>
</dbReference>
<keyword evidence="3" id="KW-1185">Reference proteome</keyword>
<feature type="domain" description="DUF4440" evidence="1">
    <location>
        <begin position="8"/>
        <end position="104"/>
    </location>
</feature>
<accession>A0ABP6M010</accession>
<dbReference type="InterPro" id="IPR032710">
    <property type="entry name" value="NTF2-like_dom_sf"/>
</dbReference>
<gene>
    <name evidence="2" type="ORF">GCM10010529_15730</name>
</gene>
<evidence type="ECO:0000259" key="1">
    <source>
        <dbReference type="Pfam" id="PF14534"/>
    </source>
</evidence>
<dbReference type="InterPro" id="IPR027843">
    <property type="entry name" value="DUF4440"/>
</dbReference>
<comment type="caution">
    <text evidence="2">The sequence shown here is derived from an EMBL/GenBank/DDBJ whole genome shotgun (WGS) entry which is preliminary data.</text>
</comment>
<evidence type="ECO:0000313" key="3">
    <source>
        <dbReference type="Proteomes" id="UP001500236"/>
    </source>
</evidence>